<proteinExistence type="evidence at transcript level"/>
<dbReference type="EC" id="2.4.1.68" evidence="3 15"/>
<dbReference type="PROSITE" id="PS51659">
    <property type="entry name" value="GT23"/>
    <property type="match status" value="1"/>
</dbReference>
<feature type="coiled-coil region" evidence="21">
    <location>
        <begin position="54"/>
        <end position="81"/>
    </location>
</feature>
<dbReference type="CDD" id="cd11792">
    <property type="entry name" value="SH3_Fut8"/>
    <property type="match status" value="1"/>
</dbReference>
<organism evidence="25">
    <name type="scientific">Ceratitis capitata</name>
    <name type="common">Mediterranean fruit fly</name>
    <name type="synonym">Tephritis capitata</name>
    <dbReference type="NCBI Taxonomy" id="7213"/>
    <lineage>
        <taxon>Eukaryota</taxon>
        <taxon>Metazoa</taxon>
        <taxon>Ecdysozoa</taxon>
        <taxon>Arthropoda</taxon>
        <taxon>Hexapoda</taxon>
        <taxon>Insecta</taxon>
        <taxon>Pterygota</taxon>
        <taxon>Neoptera</taxon>
        <taxon>Endopterygota</taxon>
        <taxon>Diptera</taxon>
        <taxon>Brachycera</taxon>
        <taxon>Muscomorpha</taxon>
        <taxon>Tephritoidea</taxon>
        <taxon>Tephritidae</taxon>
        <taxon>Ceratitis</taxon>
        <taxon>Ceratitis</taxon>
    </lineage>
</organism>
<evidence type="ECO:0000256" key="20">
    <source>
        <dbReference type="PROSITE-ProRule" id="PRU00992"/>
    </source>
</evidence>
<evidence type="ECO:0000256" key="18">
    <source>
        <dbReference type="PIRSR" id="PIRSR000472-52"/>
    </source>
</evidence>
<feature type="domain" description="GT23" evidence="24">
    <location>
        <begin position="254"/>
        <end position="538"/>
    </location>
</feature>
<evidence type="ECO:0000256" key="8">
    <source>
        <dbReference type="ARBA" id="ARBA00022692"/>
    </source>
</evidence>
<evidence type="ECO:0000256" key="4">
    <source>
        <dbReference type="ARBA" id="ARBA00018201"/>
    </source>
</evidence>
<evidence type="ECO:0000256" key="5">
    <source>
        <dbReference type="ARBA" id="ARBA00022443"/>
    </source>
</evidence>
<keyword evidence="8 22" id="KW-0812">Transmembrane</keyword>
<feature type="disulfide bond" evidence="18">
    <location>
        <begin position="260"/>
        <end position="278"/>
    </location>
</feature>
<evidence type="ECO:0000256" key="11">
    <source>
        <dbReference type="ARBA" id="ARBA00023034"/>
    </source>
</evidence>
<evidence type="ECO:0000256" key="13">
    <source>
        <dbReference type="ARBA" id="ARBA00023157"/>
    </source>
</evidence>
<keyword evidence="11 15" id="KW-0333">Golgi apparatus</keyword>
<keyword evidence="9" id="KW-0735">Signal-anchor</keyword>
<comment type="function">
    <text evidence="15">Catalyzes the addition of fucose in alpha 1-6 linkage to the first GlcNAc residue, next to the peptide chains in N-glycans.</text>
</comment>
<dbReference type="Gene3D" id="3.40.50.11350">
    <property type="match status" value="1"/>
</dbReference>
<dbReference type="UniPathway" id="UPA00378"/>
<keyword evidence="13 18" id="KW-1015">Disulfide bond</keyword>
<keyword evidence="21" id="KW-0175">Coiled coil</keyword>
<evidence type="ECO:0000259" key="24">
    <source>
        <dbReference type="PROSITE" id="PS51659"/>
    </source>
</evidence>
<evidence type="ECO:0000256" key="12">
    <source>
        <dbReference type="ARBA" id="ARBA00023136"/>
    </source>
</evidence>
<dbReference type="InterPro" id="IPR015827">
    <property type="entry name" value="Fut8"/>
</dbReference>
<dbReference type="Pfam" id="PF19745">
    <property type="entry name" value="FUT8_N_cat"/>
    <property type="match status" value="2"/>
</dbReference>
<dbReference type="FunFam" id="3.40.50.11350:FF:000001">
    <property type="entry name" value="Alpha-(1,6)-fucosyltransferase"/>
    <property type="match status" value="1"/>
</dbReference>
<dbReference type="InterPro" id="IPR045573">
    <property type="entry name" value="Fut8_N_cat"/>
</dbReference>
<dbReference type="AlphaFoldDB" id="W8BPV9"/>
<reference evidence="25" key="2">
    <citation type="journal article" date="2014" name="BMC Genomics">
        <title>A genomic perspective to assessing quality of mass-reared SIT flies used in Mediterranean fruit fly (Ceratitis capitata) eradication in California.</title>
        <authorList>
            <person name="Calla B."/>
            <person name="Hall B."/>
            <person name="Hou S."/>
            <person name="Geib S.M."/>
        </authorList>
    </citation>
    <scope>NUCLEOTIDE SEQUENCE</scope>
</reference>
<dbReference type="OrthoDB" id="2014825at2759"/>
<evidence type="ECO:0000259" key="23">
    <source>
        <dbReference type="PROSITE" id="PS50002"/>
    </source>
</evidence>
<feature type="region of interest" description="Important for donor substrate binding" evidence="16 20">
    <location>
        <begin position="410"/>
        <end position="411"/>
    </location>
</feature>
<dbReference type="InterPro" id="IPR036028">
    <property type="entry name" value="SH3-like_dom_sf"/>
</dbReference>
<feature type="domain" description="SH3" evidence="23">
    <location>
        <begin position="547"/>
        <end position="608"/>
    </location>
</feature>
<evidence type="ECO:0000256" key="16">
    <source>
        <dbReference type="PIRSR" id="PIRSR000472-50"/>
    </source>
</evidence>
<evidence type="ECO:0000256" key="1">
    <source>
        <dbReference type="ARBA" id="ARBA00004447"/>
    </source>
</evidence>
<dbReference type="InterPro" id="IPR035653">
    <property type="entry name" value="Fut8_SH3"/>
</dbReference>
<dbReference type="Pfam" id="PF14604">
    <property type="entry name" value="SH3_9"/>
    <property type="match status" value="1"/>
</dbReference>
<feature type="disulfide bond" evidence="18">
    <location>
        <begin position="510"/>
        <end position="517"/>
    </location>
</feature>
<evidence type="ECO:0000256" key="2">
    <source>
        <dbReference type="ARBA" id="ARBA00004922"/>
    </source>
</evidence>
<dbReference type="PIRSF" id="PIRSF000472">
    <property type="entry name" value="Alpha1_6FUT_euk"/>
    <property type="match status" value="1"/>
</dbReference>
<dbReference type="GO" id="GO:0032580">
    <property type="term" value="C:Golgi cisterna membrane"/>
    <property type="evidence" value="ECO:0007669"/>
    <property type="project" value="UniProtKB-SubCell"/>
</dbReference>
<evidence type="ECO:0000256" key="19">
    <source>
        <dbReference type="PROSITE-ProRule" id="PRU00192"/>
    </source>
</evidence>
<evidence type="ECO:0000313" key="25">
    <source>
        <dbReference type="EMBL" id="JAB91504.1"/>
    </source>
</evidence>
<reference evidence="25" key="1">
    <citation type="submission" date="2013-07" db="EMBL/GenBank/DDBJ databases">
        <authorList>
            <person name="Geib S."/>
        </authorList>
    </citation>
    <scope>NUCLEOTIDE SEQUENCE</scope>
</reference>
<dbReference type="Gene3D" id="1.10.287.1060">
    <property type="entry name" value="ESAT-6-like"/>
    <property type="match status" value="1"/>
</dbReference>
<keyword evidence="5 19" id="KW-0728">SH3 domain</keyword>
<dbReference type="EMBL" id="GAMC01015051">
    <property type="protein sequence ID" value="JAB91504.1"/>
    <property type="molecule type" value="mRNA"/>
</dbReference>
<dbReference type="PANTHER" id="PTHR13132:SF29">
    <property type="entry name" value="ALPHA-(1,6)-FUCOSYLTRANSFERASE"/>
    <property type="match status" value="1"/>
</dbReference>
<dbReference type="GO" id="GO:0006487">
    <property type="term" value="P:protein N-linked glycosylation"/>
    <property type="evidence" value="ECO:0007669"/>
    <property type="project" value="TreeGrafter"/>
</dbReference>
<dbReference type="PROSITE" id="PS50002">
    <property type="entry name" value="SH3"/>
    <property type="match status" value="1"/>
</dbReference>
<sequence>MSLLRPFFGSTSNSWMRALFLFVVTWALFIYVFFIKLHNTQPNADADTITAKRINQALQLLEYSKQRNEELRQMIEKLSSDQIDKQSAQRLIEKLEFNLQNSINIQNQDAALADFMGAGDGDSGAEPYGMGGGGGMPVANALGYGAAGGAHEPSLEYELLRRRVQSNVGELWNYFSSELGKLRKRVAPTQAELAQDINEVLQLGAEHKRSLLNDIDRLRQVDGYEAWRHREARDLSDLMQRRLHFLQNPKDCANARKLVCKLNKGCGYGCQLHHVVYCFIVAYATERTMILKSRGWRYHKSGWEEVFQPVSETCLEADAAHASNWPGRHDMPVLVLPIIDSLMPRPPYLPLAIPEDLSPRLKRLHGDPIVWWIGQFLKYLLRPQKGTLDFLEAGRAKLGFKRPIVGVHVRRTDKVGTEAAFHPIEEYMTHVEDYFLTLEINGTTVPRRIFLASDDARAIEEARNKYPQYEIIGDPEVARMAAVSTRYTDTALNGIILDIHLLSLSDYLVCTFSSQVCRMAYEIMQTLYPDAAHRFKSLDDIYYYGGQNSHNREVVIEHAARNHEEIHMKAGDLVGVAGNHWDGYSKGKNTRTNQVGLFPSFKVVDKVETVKLPLYEQVQPV</sequence>
<feature type="disulfide bond" evidence="18">
    <location>
        <begin position="266"/>
        <end position="270"/>
    </location>
</feature>
<comment type="similarity">
    <text evidence="15 20">Belongs to the glycosyltransferase 23 family.</text>
</comment>
<evidence type="ECO:0000256" key="15">
    <source>
        <dbReference type="PIRNR" id="PIRNR000472"/>
    </source>
</evidence>
<dbReference type="KEGG" id="ccat:101460799"/>
<accession>W8BPV9</accession>
<evidence type="ECO:0000256" key="10">
    <source>
        <dbReference type="ARBA" id="ARBA00022989"/>
    </source>
</evidence>
<dbReference type="GeneID" id="101460799"/>
<keyword evidence="12 15" id="KW-0472">Membrane</keyword>
<name>W8BPV9_CERCA</name>
<keyword evidence="6 15" id="KW-0328">Glycosyltransferase</keyword>
<dbReference type="CTD" id="32122"/>
<keyword evidence="10 22" id="KW-1133">Transmembrane helix</keyword>
<evidence type="ECO:0000256" key="21">
    <source>
        <dbReference type="SAM" id="Coils"/>
    </source>
</evidence>
<dbReference type="CDD" id="cd11300">
    <property type="entry name" value="Fut8_like"/>
    <property type="match status" value="1"/>
</dbReference>
<gene>
    <name evidence="25" type="primary">FUT8</name>
</gene>
<dbReference type="FunFam" id="2.30.30.40:FF:000070">
    <property type="entry name" value="Alpha-(1,6)-fucosyltransferase"/>
    <property type="match status" value="1"/>
</dbReference>
<feature type="short sequence motif" description="SH3-binding" evidence="17">
    <location>
        <begin position="344"/>
        <end position="350"/>
    </location>
</feature>
<comment type="pathway">
    <text evidence="2 15">Protein modification; protein glycosylation.</text>
</comment>
<evidence type="ECO:0000256" key="9">
    <source>
        <dbReference type="ARBA" id="ARBA00022968"/>
    </source>
</evidence>
<dbReference type="InterPro" id="IPR027350">
    <property type="entry name" value="GT23_dom"/>
</dbReference>
<evidence type="ECO:0000256" key="17">
    <source>
        <dbReference type="PIRSR" id="PIRSR000472-51"/>
    </source>
</evidence>
<dbReference type="GO" id="GO:0008424">
    <property type="term" value="F:glycoprotein 6-alpha-L-fucosyltransferase activity"/>
    <property type="evidence" value="ECO:0007669"/>
    <property type="project" value="UniProtKB-EC"/>
</dbReference>
<protein>
    <recommendedName>
        <fullName evidence="4 15">Alpha-(1,6)-fucosyltransferase</fullName>
        <ecNumber evidence="3 15">2.4.1.68</ecNumber>
    </recommendedName>
</protein>
<feature type="disulfide bond" evidence="18">
    <location>
        <begin position="252"/>
        <end position="314"/>
    </location>
</feature>
<dbReference type="PANTHER" id="PTHR13132">
    <property type="entry name" value="ALPHA- 1,6 -FUCOSYLTRANSFERASE"/>
    <property type="match status" value="1"/>
</dbReference>
<dbReference type="InterPro" id="IPR001452">
    <property type="entry name" value="SH3_domain"/>
</dbReference>
<comment type="catalytic activity">
    <reaction evidence="14 15">
        <text>N(4)-{beta-D-GlcNAc-(1-&gt;2)-alpha-D-Man-(1-&gt;3)-[beta-D-GlcNAc-(1-&gt;2)-alpha-D-Man-(1-&gt;6)]-beta-D-Man-(1-&gt;4)-beta-D-GlcNAc-(1-&gt;4)-beta-D-GlcNAc}-L-asparaginyl-[protein] + GDP-beta-L-fucose = an N(4)-{beta-D-GlcNAc-(1-&gt;2)-alpha-D-Man-(1-&gt;3)-[beta-D-GlcNAc-(1-&gt;2)-alpha-D-Man-(1-&gt;6)]-beta-D-Man-(1-&gt;4)-beta-D-GlcNAc-(1-&gt;4)-[alpha-L-Fuc-(1-&gt;6)]-beta-D-GlcNAc}-L-asparaginyl-[protein] + GDP + H(+)</text>
        <dbReference type="Rhea" id="RHEA:12985"/>
        <dbReference type="Rhea" id="RHEA-COMP:13526"/>
        <dbReference type="Rhea" id="RHEA-COMP:13532"/>
        <dbReference type="ChEBI" id="CHEBI:15378"/>
        <dbReference type="ChEBI" id="CHEBI:57273"/>
        <dbReference type="ChEBI" id="CHEBI:58189"/>
        <dbReference type="ChEBI" id="CHEBI:60651"/>
        <dbReference type="ChEBI" id="CHEBI:137207"/>
        <dbReference type="EC" id="2.4.1.68"/>
    </reaction>
</comment>
<evidence type="ECO:0000256" key="22">
    <source>
        <dbReference type="SAM" id="Phobius"/>
    </source>
</evidence>
<dbReference type="EMBL" id="GAMC01015052">
    <property type="protein sequence ID" value="JAB91503.1"/>
    <property type="molecule type" value="mRNA"/>
</dbReference>
<dbReference type="SUPFAM" id="SSF50044">
    <property type="entry name" value="SH3-domain"/>
    <property type="match status" value="1"/>
</dbReference>
<keyword evidence="7 15" id="KW-0808">Transferase</keyword>
<evidence type="ECO:0000256" key="7">
    <source>
        <dbReference type="ARBA" id="ARBA00022679"/>
    </source>
</evidence>
<feature type="transmembrane region" description="Helical" evidence="22">
    <location>
        <begin position="15"/>
        <end position="34"/>
    </location>
</feature>
<evidence type="ECO:0000256" key="14">
    <source>
        <dbReference type="ARBA" id="ARBA00093238"/>
    </source>
</evidence>
<dbReference type="Gene3D" id="2.30.30.40">
    <property type="entry name" value="SH3 Domains"/>
    <property type="match status" value="1"/>
</dbReference>
<evidence type="ECO:0000256" key="3">
    <source>
        <dbReference type="ARBA" id="ARBA00012660"/>
    </source>
</evidence>
<evidence type="ECO:0000256" key="6">
    <source>
        <dbReference type="ARBA" id="ARBA00022676"/>
    </source>
</evidence>
<comment type="subcellular location">
    <subcellularLocation>
        <location evidence="1">Golgi apparatus</location>
        <location evidence="1">Golgi stack membrane</location>
        <topology evidence="1">Single-pass type II membrane protein</topology>
    </subcellularLocation>
</comment>